<dbReference type="Gene3D" id="2.60.120.40">
    <property type="match status" value="1"/>
</dbReference>
<reference evidence="1 2" key="1">
    <citation type="submission" date="2016-10" db="EMBL/GenBank/DDBJ databases">
        <title>Comparative genomics of Bacillus thuringiensis reveals a path to pathogens against multiple invertebrate hosts.</title>
        <authorList>
            <person name="Zheng J."/>
            <person name="Gao Q."/>
            <person name="Liu H."/>
            <person name="Peng D."/>
            <person name="Ruan L."/>
            <person name="Sun M."/>
        </authorList>
    </citation>
    <scope>NUCLEOTIDE SEQUENCE [LARGE SCALE GENOMIC DNA]</scope>
    <source>
        <strain evidence="1">BGSC 4W1</strain>
    </source>
</reference>
<dbReference type="InterPro" id="IPR021201">
    <property type="entry name" value="Leader_pep_exosporium"/>
</dbReference>
<dbReference type="NCBIfam" id="TIGR03720">
    <property type="entry name" value="exospor_lead"/>
    <property type="match status" value="1"/>
</dbReference>
<comment type="caution">
    <text evidence="1">The sequence shown here is derived from an EMBL/GenBank/DDBJ whole genome shotgun (WGS) entry which is preliminary data.</text>
</comment>
<accession>A0A9X6PQY7</accession>
<evidence type="ECO:0000313" key="2">
    <source>
        <dbReference type="Proteomes" id="UP000195087"/>
    </source>
</evidence>
<dbReference type="RefSeq" id="WP_254906376.1">
    <property type="nucleotide sequence ID" value="NZ_NFEH01000090.1"/>
</dbReference>
<organism evidence="1 2">
    <name type="scientific">Bacillus thuringiensis serovar kumamotoensis</name>
    <dbReference type="NCBI Taxonomy" id="132267"/>
    <lineage>
        <taxon>Bacteria</taxon>
        <taxon>Bacillati</taxon>
        <taxon>Bacillota</taxon>
        <taxon>Bacilli</taxon>
        <taxon>Bacillales</taxon>
        <taxon>Bacillaceae</taxon>
        <taxon>Bacillus</taxon>
        <taxon>Bacillus cereus group</taxon>
    </lineage>
</organism>
<protein>
    <recommendedName>
        <fullName evidence="3">Exosporium leader peptide</fullName>
    </recommendedName>
</protein>
<evidence type="ECO:0000313" key="1">
    <source>
        <dbReference type="EMBL" id="OTZ72717.1"/>
    </source>
</evidence>
<dbReference type="EMBL" id="NFEH01000090">
    <property type="protein sequence ID" value="OTZ72717.1"/>
    <property type="molecule type" value="Genomic_DNA"/>
</dbReference>
<name>A0A9X6PQY7_BACUK</name>
<sequence>MFNKKFSKNFILDEWLSAAILDPNLVGPTLPPIPPFTLPTGVTGPLATNTNAFIVNFTTTVLIPQGTGIPLDTNLILTPGITHTPGSSVINLDAGTYLVEYNTVSQAPTSNFVSTRTLLNGSPITGATVVSPQVAPGTFQSLSSGFLVIAPMLVNTLEIAADSLGGNIYNSQFASIPNVSVR</sequence>
<dbReference type="Proteomes" id="UP000195087">
    <property type="component" value="Unassembled WGS sequence"/>
</dbReference>
<dbReference type="AlphaFoldDB" id="A0A9X6PQY7"/>
<gene>
    <name evidence="1" type="ORF">BK769_15525</name>
</gene>
<evidence type="ECO:0008006" key="3">
    <source>
        <dbReference type="Google" id="ProtNLM"/>
    </source>
</evidence>
<dbReference type="InterPro" id="IPR008983">
    <property type="entry name" value="Tumour_necrosis_fac-like_dom"/>
</dbReference>
<feature type="non-terminal residue" evidence="1">
    <location>
        <position position="182"/>
    </location>
</feature>
<proteinExistence type="predicted"/>